<accession>A0A4V2UNT4</accession>
<dbReference type="EMBL" id="SLZU01000007">
    <property type="protein sequence ID" value="TCS63241.1"/>
    <property type="molecule type" value="Genomic_DNA"/>
</dbReference>
<dbReference type="InterPro" id="IPR008920">
    <property type="entry name" value="TF_FadR/GntR_C"/>
</dbReference>
<dbReference type="Gene3D" id="1.20.120.530">
    <property type="entry name" value="GntR ligand-binding domain-like"/>
    <property type="match status" value="1"/>
</dbReference>
<evidence type="ECO:0000259" key="4">
    <source>
        <dbReference type="PROSITE" id="PS50949"/>
    </source>
</evidence>
<keyword evidence="3" id="KW-0804">Transcription</keyword>
<comment type="caution">
    <text evidence="5">The sequence shown here is derived from an EMBL/GenBank/DDBJ whole genome shotgun (WGS) entry which is preliminary data.</text>
</comment>
<dbReference type="AlphaFoldDB" id="A0A4V2UNT4"/>
<dbReference type="GO" id="GO:0003677">
    <property type="term" value="F:DNA binding"/>
    <property type="evidence" value="ECO:0007669"/>
    <property type="project" value="UniProtKB-KW"/>
</dbReference>
<dbReference type="InterPro" id="IPR036390">
    <property type="entry name" value="WH_DNA-bd_sf"/>
</dbReference>
<gene>
    <name evidence="5" type="ORF">EDD52_10774</name>
</gene>
<dbReference type="InterPro" id="IPR000524">
    <property type="entry name" value="Tscrpt_reg_HTH_GntR"/>
</dbReference>
<sequence length="243" mass="27576">MIKATATTSKAKDQIAPIAPKMLAETIVDAIVEAAARGQYLPGDRVVEADLARQLNVSRVPVREALRLLESRGVVENMPYRGMRLMEVSRDSMRSLRKVRMTLEMLAASEVQERARHEPGLLDPIVDCVQELREVAQAEDYYRTALFDIEFHRRMCLLTGNRALMQAWEPLALQLTIVIGLSTYLQPSLDDIVREHEELLSILQGGTHEDLEKHMHTHILEVPDAVNYERLRDGEVRVSSEEP</sequence>
<dbReference type="PRINTS" id="PR00035">
    <property type="entry name" value="HTHGNTR"/>
</dbReference>
<dbReference type="SUPFAM" id="SSF48008">
    <property type="entry name" value="GntR ligand-binding domain-like"/>
    <property type="match status" value="1"/>
</dbReference>
<dbReference type="SMART" id="SM00345">
    <property type="entry name" value="HTH_GNTR"/>
    <property type="match status" value="1"/>
</dbReference>
<evidence type="ECO:0000256" key="3">
    <source>
        <dbReference type="ARBA" id="ARBA00023163"/>
    </source>
</evidence>
<dbReference type="InterPro" id="IPR011711">
    <property type="entry name" value="GntR_C"/>
</dbReference>
<dbReference type="CDD" id="cd07377">
    <property type="entry name" value="WHTH_GntR"/>
    <property type="match status" value="1"/>
</dbReference>
<dbReference type="Proteomes" id="UP000295696">
    <property type="component" value="Unassembled WGS sequence"/>
</dbReference>
<organism evidence="5 6">
    <name type="scientific">Primorskyibacter sedentarius</name>
    <dbReference type="NCBI Taxonomy" id="745311"/>
    <lineage>
        <taxon>Bacteria</taxon>
        <taxon>Pseudomonadati</taxon>
        <taxon>Pseudomonadota</taxon>
        <taxon>Alphaproteobacteria</taxon>
        <taxon>Rhodobacterales</taxon>
        <taxon>Roseobacteraceae</taxon>
        <taxon>Primorskyibacter</taxon>
    </lineage>
</organism>
<evidence type="ECO:0000313" key="6">
    <source>
        <dbReference type="Proteomes" id="UP000295696"/>
    </source>
</evidence>
<keyword evidence="2" id="KW-0238">DNA-binding</keyword>
<dbReference type="SMART" id="SM00895">
    <property type="entry name" value="FCD"/>
    <property type="match status" value="1"/>
</dbReference>
<protein>
    <submittedName>
        <fullName evidence="5">GntR family transcriptional regulator</fullName>
    </submittedName>
</protein>
<evidence type="ECO:0000256" key="1">
    <source>
        <dbReference type="ARBA" id="ARBA00023015"/>
    </source>
</evidence>
<dbReference type="Pfam" id="PF07729">
    <property type="entry name" value="FCD"/>
    <property type="match status" value="1"/>
</dbReference>
<keyword evidence="6" id="KW-1185">Reference proteome</keyword>
<evidence type="ECO:0000313" key="5">
    <source>
        <dbReference type="EMBL" id="TCS63241.1"/>
    </source>
</evidence>
<dbReference type="PANTHER" id="PTHR43537">
    <property type="entry name" value="TRANSCRIPTIONAL REGULATOR, GNTR FAMILY"/>
    <property type="match status" value="1"/>
</dbReference>
<dbReference type="SUPFAM" id="SSF46785">
    <property type="entry name" value="Winged helix' DNA-binding domain"/>
    <property type="match status" value="1"/>
</dbReference>
<feature type="domain" description="HTH gntR-type" evidence="4">
    <location>
        <begin position="21"/>
        <end position="88"/>
    </location>
</feature>
<proteinExistence type="predicted"/>
<reference evidence="5 6" key="1">
    <citation type="submission" date="2019-03" db="EMBL/GenBank/DDBJ databases">
        <title>Genomic Encyclopedia of Type Strains, Phase IV (KMG-IV): sequencing the most valuable type-strain genomes for metagenomic binning, comparative biology and taxonomic classification.</title>
        <authorList>
            <person name="Goeker M."/>
        </authorList>
    </citation>
    <scope>NUCLEOTIDE SEQUENCE [LARGE SCALE GENOMIC DNA]</scope>
    <source>
        <strain evidence="5 6">DSM 104836</strain>
    </source>
</reference>
<dbReference type="PANTHER" id="PTHR43537:SF24">
    <property type="entry name" value="GLUCONATE OPERON TRANSCRIPTIONAL REPRESSOR"/>
    <property type="match status" value="1"/>
</dbReference>
<name>A0A4V2UNT4_9RHOB</name>
<keyword evidence="1" id="KW-0805">Transcription regulation</keyword>
<dbReference type="Gene3D" id="1.10.10.10">
    <property type="entry name" value="Winged helix-like DNA-binding domain superfamily/Winged helix DNA-binding domain"/>
    <property type="match status" value="1"/>
</dbReference>
<dbReference type="Pfam" id="PF00392">
    <property type="entry name" value="GntR"/>
    <property type="match status" value="1"/>
</dbReference>
<dbReference type="RefSeq" id="WP_243651910.1">
    <property type="nucleotide sequence ID" value="NZ_SLZU01000007.1"/>
</dbReference>
<dbReference type="GO" id="GO:0003700">
    <property type="term" value="F:DNA-binding transcription factor activity"/>
    <property type="evidence" value="ECO:0007669"/>
    <property type="project" value="InterPro"/>
</dbReference>
<dbReference type="InterPro" id="IPR036388">
    <property type="entry name" value="WH-like_DNA-bd_sf"/>
</dbReference>
<dbReference type="PROSITE" id="PS50949">
    <property type="entry name" value="HTH_GNTR"/>
    <property type="match status" value="1"/>
</dbReference>
<evidence type="ECO:0000256" key="2">
    <source>
        <dbReference type="ARBA" id="ARBA00023125"/>
    </source>
</evidence>